<accession>A0ABT9V890</accession>
<evidence type="ECO:0000256" key="6">
    <source>
        <dbReference type="ARBA" id="ARBA00022989"/>
    </source>
</evidence>
<sequence>MKQHISPFQFSMLVGNFIFSSTLITQPQVLIQLSKQNIWIVVLLSFCLNLLLIPIFIGNENNLSKVEGIFDDKSLSWIQKNFAGSLFVFFFFVFIRDFNSIIYFISSVLLPKTPLDIISILIILCLIYISNSGIEVIARITVVHFFIIFLTVLGLPPILLNEIQLGNLLPVGGVGSVREIGKSMYLMGASIGEMIVMFFLLNYVKPFKKIKKATIKGISMFFAIFFISSLLDITVLGVGVAKESTYPNFLVVQQIHLTDFLDRLDLVIVLLWLPTVFCKLALVLYAIQKCSNTIIGRELKFTLLPLGLLLALCMHLFKDNIEGLEFAFITWPTLGLLLEVIIFAQFLWIKRKQTGSGKGSKDRKNVKA</sequence>
<dbReference type="PANTHER" id="PTHR34975">
    <property type="entry name" value="SPORE GERMINATION PROTEIN A2"/>
    <property type="match status" value="1"/>
</dbReference>
<dbReference type="PANTHER" id="PTHR34975:SF2">
    <property type="entry name" value="SPORE GERMINATION PROTEIN A2"/>
    <property type="match status" value="1"/>
</dbReference>
<feature type="transmembrane region" description="Helical" evidence="8">
    <location>
        <begin position="180"/>
        <end position="201"/>
    </location>
</feature>
<evidence type="ECO:0000313" key="9">
    <source>
        <dbReference type="EMBL" id="MDQ0157152.1"/>
    </source>
</evidence>
<feature type="transmembrane region" description="Helical" evidence="8">
    <location>
        <begin position="77"/>
        <end position="95"/>
    </location>
</feature>
<protein>
    <submittedName>
        <fullName evidence="9">Spore germination protein</fullName>
    </submittedName>
</protein>
<feature type="transmembrane region" description="Helical" evidence="8">
    <location>
        <begin position="329"/>
        <end position="349"/>
    </location>
</feature>
<organism evidence="9 10">
    <name type="scientific">Anoxybacillus andreesenii</name>
    <dbReference type="NCBI Taxonomy" id="1325932"/>
    <lineage>
        <taxon>Bacteria</taxon>
        <taxon>Bacillati</taxon>
        <taxon>Bacillota</taxon>
        <taxon>Bacilli</taxon>
        <taxon>Bacillales</taxon>
        <taxon>Anoxybacillaceae</taxon>
        <taxon>Anoxybacillus</taxon>
    </lineage>
</organism>
<feature type="transmembrane region" description="Helical" evidence="8">
    <location>
        <begin position="101"/>
        <end position="129"/>
    </location>
</feature>
<dbReference type="Proteomes" id="UP001231362">
    <property type="component" value="Unassembled WGS sequence"/>
</dbReference>
<comment type="caution">
    <text evidence="9">The sequence shown here is derived from an EMBL/GenBank/DDBJ whole genome shotgun (WGS) entry which is preliminary data.</text>
</comment>
<keyword evidence="3" id="KW-0813">Transport</keyword>
<dbReference type="InterPro" id="IPR004761">
    <property type="entry name" value="Spore_GerAB"/>
</dbReference>
<evidence type="ECO:0000256" key="5">
    <source>
        <dbReference type="ARBA" id="ARBA00022692"/>
    </source>
</evidence>
<evidence type="ECO:0000256" key="4">
    <source>
        <dbReference type="ARBA" id="ARBA00022544"/>
    </source>
</evidence>
<dbReference type="Pfam" id="PF03845">
    <property type="entry name" value="Spore_permease"/>
    <property type="match status" value="1"/>
</dbReference>
<proteinExistence type="inferred from homology"/>
<feature type="transmembrane region" description="Helical" evidence="8">
    <location>
        <begin position="136"/>
        <end position="160"/>
    </location>
</feature>
<feature type="transmembrane region" description="Helical" evidence="8">
    <location>
        <begin position="37"/>
        <end position="57"/>
    </location>
</feature>
<evidence type="ECO:0000256" key="7">
    <source>
        <dbReference type="ARBA" id="ARBA00023136"/>
    </source>
</evidence>
<keyword evidence="4" id="KW-0309">Germination</keyword>
<dbReference type="NCBIfam" id="TIGR00912">
    <property type="entry name" value="2A0309"/>
    <property type="match status" value="1"/>
</dbReference>
<feature type="transmembrane region" description="Helical" evidence="8">
    <location>
        <begin position="221"/>
        <end position="241"/>
    </location>
</feature>
<evidence type="ECO:0000256" key="1">
    <source>
        <dbReference type="ARBA" id="ARBA00004141"/>
    </source>
</evidence>
<reference evidence="9 10" key="1">
    <citation type="submission" date="2023-07" db="EMBL/GenBank/DDBJ databases">
        <title>Genomic Encyclopedia of Type Strains, Phase IV (KMG-IV): sequencing the most valuable type-strain genomes for metagenomic binning, comparative biology and taxonomic classification.</title>
        <authorList>
            <person name="Goeker M."/>
        </authorList>
    </citation>
    <scope>NUCLEOTIDE SEQUENCE [LARGE SCALE GENOMIC DNA]</scope>
    <source>
        <strain evidence="9 10">DSM 23948</strain>
    </source>
</reference>
<feature type="transmembrane region" description="Helical" evidence="8">
    <location>
        <begin position="12"/>
        <end position="31"/>
    </location>
</feature>
<evidence type="ECO:0000313" key="10">
    <source>
        <dbReference type="Proteomes" id="UP001231362"/>
    </source>
</evidence>
<evidence type="ECO:0000256" key="2">
    <source>
        <dbReference type="ARBA" id="ARBA00007998"/>
    </source>
</evidence>
<dbReference type="EMBL" id="JAUSTU010000021">
    <property type="protein sequence ID" value="MDQ0157152.1"/>
    <property type="molecule type" value="Genomic_DNA"/>
</dbReference>
<keyword evidence="7 8" id="KW-0472">Membrane</keyword>
<evidence type="ECO:0000256" key="3">
    <source>
        <dbReference type="ARBA" id="ARBA00022448"/>
    </source>
</evidence>
<comment type="subcellular location">
    <subcellularLocation>
        <location evidence="1">Membrane</location>
        <topology evidence="1">Multi-pass membrane protein</topology>
    </subcellularLocation>
</comment>
<evidence type="ECO:0000256" key="8">
    <source>
        <dbReference type="SAM" id="Phobius"/>
    </source>
</evidence>
<keyword evidence="10" id="KW-1185">Reference proteome</keyword>
<gene>
    <name evidence="9" type="ORF">J2S07_003480</name>
</gene>
<keyword evidence="5 8" id="KW-0812">Transmembrane</keyword>
<dbReference type="RefSeq" id="WP_307151624.1">
    <property type="nucleotide sequence ID" value="NZ_JAUSTU010000021.1"/>
</dbReference>
<comment type="similarity">
    <text evidence="2">Belongs to the amino acid-polyamine-organocation (APC) superfamily. Spore germination protein (SGP) (TC 2.A.3.9) family.</text>
</comment>
<feature type="transmembrane region" description="Helical" evidence="8">
    <location>
        <begin position="299"/>
        <end position="317"/>
    </location>
</feature>
<keyword evidence="6 8" id="KW-1133">Transmembrane helix</keyword>
<feature type="transmembrane region" description="Helical" evidence="8">
    <location>
        <begin position="266"/>
        <end position="287"/>
    </location>
</feature>
<name>A0ABT9V890_9BACL</name>